<evidence type="ECO:0000313" key="3">
    <source>
        <dbReference type="EMBL" id="KAF9486552.1"/>
    </source>
</evidence>
<gene>
    <name evidence="3" type="ORF">BDN70DRAFT_870137</name>
</gene>
<feature type="domain" description="Fungal-type protein kinase" evidence="2">
    <location>
        <begin position="425"/>
        <end position="561"/>
    </location>
</feature>
<dbReference type="PANTHER" id="PTHR38248">
    <property type="entry name" value="FUNK1 6"/>
    <property type="match status" value="1"/>
</dbReference>
<protein>
    <recommendedName>
        <fullName evidence="2">Fungal-type protein kinase domain-containing protein</fullName>
    </recommendedName>
</protein>
<name>A0A9P5ZE20_9AGAR</name>
<dbReference type="Proteomes" id="UP000807469">
    <property type="component" value="Unassembled WGS sequence"/>
</dbReference>
<evidence type="ECO:0000256" key="1">
    <source>
        <dbReference type="SAM" id="MobiDB-lite"/>
    </source>
</evidence>
<dbReference type="Pfam" id="PF17667">
    <property type="entry name" value="Pkinase_fungal"/>
    <property type="match status" value="2"/>
</dbReference>
<comment type="caution">
    <text evidence="3">The sequence shown here is derived from an EMBL/GenBank/DDBJ whole genome shotgun (WGS) entry which is preliminary data.</text>
</comment>
<feature type="region of interest" description="Disordered" evidence="1">
    <location>
        <begin position="30"/>
        <end position="62"/>
    </location>
</feature>
<reference evidence="3" key="1">
    <citation type="submission" date="2020-11" db="EMBL/GenBank/DDBJ databases">
        <authorList>
            <consortium name="DOE Joint Genome Institute"/>
            <person name="Ahrendt S."/>
            <person name="Riley R."/>
            <person name="Andreopoulos W."/>
            <person name="Labutti K."/>
            <person name="Pangilinan J."/>
            <person name="Ruiz-Duenas F.J."/>
            <person name="Barrasa J.M."/>
            <person name="Sanchez-Garcia M."/>
            <person name="Camarero S."/>
            <person name="Miyauchi S."/>
            <person name="Serrano A."/>
            <person name="Linde D."/>
            <person name="Babiker R."/>
            <person name="Drula E."/>
            <person name="Ayuso-Fernandez I."/>
            <person name="Pacheco R."/>
            <person name="Padilla G."/>
            <person name="Ferreira P."/>
            <person name="Barriuso J."/>
            <person name="Kellner H."/>
            <person name="Castanera R."/>
            <person name="Alfaro M."/>
            <person name="Ramirez L."/>
            <person name="Pisabarro A.G."/>
            <person name="Kuo A."/>
            <person name="Tritt A."/>
            <person name="Lipzen A."/>
            <person name="He G."/>
            <person name="Yan M."/>
            <person name="Ng V."/>
            <person name="Cullen D."/>
            <person name="Martin F."/>
            <person name="Rosso M.-N."/>
            <person name="Henrissat B."/>
            <person name="Hibbett D."/>
            <person name="Martinez A.T."/>
            <person name="Grigoriev I.V."/>
        </authorList>
    </citation>
    <scope>NUCLEOTIDE SEQUENCE</scope>
    <source>
        <strain evidence="3">CIRM-BRFM 674</strain>
    </source>
</reference>
<organism evidence="3 4">
    <name type="scientific">Pholiota conissans</name>
    <dbReference type="NCBI Taxonomy" id="109636"/>
    <lineage>
        <taxon>Eukaryota</taxon>
        <taxon>Fungi</taxon>
        <taxon>Dikarya</taxon>
        <taxon>Basidiomycota</taxon>
        <taxon>Agaricomycotina</taxon>
        <taxon>Agaricomycetes</taxon>
        <taxon>Agaricomycetidae</taxon>
        <taxon>Agaricales</taxon>
        <taxon>Agaricineae</taxon>
        <taxon>Strophariaceae</taxon>
        <taxon>Pholiota</taxon>
    </lineage>
</organism>
<dbReference type="EMBL" id="MU155130">
    <property type="protein sequence ID" value="KAF9486552.1"/>
    <property type="molecule type" value="Genomic_DNA"/>
</dbReference>
<dbReference type="SUPFAM" id="SSF56112">
    <property type="entry name" value="Protein kinase-like (PK-like)"/>
    <property type="match status" value="1"/>
</dbReference>
<dbReference type="InterPro" id="IPR011009">
    <property type="entry name" value="Kinase-like_dom_sf"/>
</dbReference>
<sequence>MDTFPFQHQANLPGAVEGDVELHHNAFSPNNHYEPSQLPLETSRWSEDSEISNDPFSPSDWAEDGEELYPGSIDDMVKEFNGRIHQQDTLGESFTRPVASDREIRAFLSQANLFNFQKHRWENIPVECTTIRQLLRPLRAIADAVVDYFISSRIFMDSLHIPTHLLECYDPDDGQHRRAPFKRLPHLMTLGLSGPNFGPLQSPVESGPSYTSMISPAEIQIDALRDFQSDFIQLAIYARNCFKCQHNRRFVYALLITESIAQLYFFDRSGACYSRDVNIHAEPVAFLRIILGVWSPYDEVVGFDTGIFWKQGNSEHREWHRYITSLDDECRECTYLLSENTPIYSRRWIVGRGTTIWATFVNERQLLIKEAWPDTFRDREWELLNNAKGLAGIVQVFASENGLSTSALRGLPPKTLADDPDGPPRYVERQFGRVILANYGNRTIDKFSDRLELLYGFRDAIRGHQNLWNSGVLHGDISMENILLLMLSHSTSGGRGVLIDLDMAMWVIGSQASVSRSLHKMGTRTYQSVNLLESQYKPRTNFSRDYLDDLESFYYLLSHICATFTAPCQQLPTTPDFIQQWSECDSATASFSKLSNLLYPSFQPTPYFGAVFERLLERFRAFVAKAVGRKLIETARRERAGLPAPTWGDLRSVAQDDYAAVLLVFEDAISGFESIKPAHVNLPSLPELNAMALVPVGMIRHEDDRKAAENVEDVDERAQQYKLQLHPMSMFY</sequence>
<dbReference type="AlphaFoldDB" id="A0A9P5ZE20"/>
<dbReference type="OrthoDB" id="5584477at2759"/>
<dbReference type="Gene3D" id="1.10.510.10">
    <property type="entry name" value="Transferase(Phosphotransferase) domain 1"/>
    <property type="match status" value="1"/>
</dbReference>
<proteinExistence type="predicted"/>
<dbReference type="PANTHER" id="PTHR38248:SF2">
    <property type="entry name" value="FUNK1 11"/>
    <property type="match status" value="1"/>
</dbReference>
<evidence type="ECO:0000313" key="4">
    <source>
        <dbReference type="Proteomes" id="UP000807469"/>
    </source>
</evidence>
<accession>A0A9P5ZE20</accession>
<feature type="domain" description="Fungal-type protein kinase" evidence="2">
    <location>
        <begin position="206"/>
        <end position="400"/>
    </location>
</feature>
<evidence type="ECO:0000259" key="2">
    <source>
        <dbReference type="Pfam" id="PF17667"/>
    </source>
</evidence>
<keyword evidence="4" id="KW-1185">Reference proteome</keyword>
<dbReference type="InterPro" id="IPR040976">
    <property type="entry name" value="Pkinase_fungal"/>
</dbReference>